<dbReference type="PANTHER" id="PTHR12281">
    <property type="entry name" value="RP42 RELATED"/>
    <property type="match status" value="1"/>
</dbReference>
<evidence type="ECO:0000256" key="2">
    <source>
        <dbReference type="RuleBase" id="RU410713"/>
    </source>
</evidence>
<dbReference type="GO" id="GO:0097602">
    <property type="term" value="F:cullin family protein binding"/>
    <property type="evidence" value="ECO:0007669"/>
    <property type="project" value="TreeGrafter"/>
</dbReference>
<feature type="domain" description="DCUN1" evidence="3">
    <location>
        <begin position="56"/>
        <end position="246"/>
    </location>
</feature>
<name>F0W5V0_9STRA</name>
<proteinExistence type="predicted"/>
<dbReference type="Pfam" id="PF14555">
    <property type="entry name" value="UBA_4"/>
    <property type="match status" value="1"/>
</dbReference>
<protein>
    <recommendedName>
        <fullName evidence="2">Defective in cullin neddylation protein</fullName>
    </recommendedName>
</protein>
<keyword evidence="1" id="KW-0833">Ubl conjugation pathway</keyword>
<dbReference type="GO" id="GO:0000151">
    <property type="term" value="C:ubiquitin ligase complex"/>
    <property type="evidence" value="ECO:0007669"/>
    <property type="project" value="TreeGrafter"/>
</dbReference>
<dbReference type="HOGENOM" id="CLU_047042_3_1_1"/>
<accession>F0W5V0</accession>
<dbReference type="GO" id="GO:0031624">
    <property type="term" value="F:ubiquitin conjugating enzyme binding"/>
    <property type="evidence" value="ECO:0007669"/>
    <property type="project" value="TreeGrafter"/>
</dbReference>
<dbReference type="InterPro" id="IPR042460">
    <property type="entry name" value="DCN1-like_PONY"/>
</dbReference>
<dbReference type="Pfam" id="PF03556">
    <property type="entry name" value="Cullin_binding"/>
    <property type="match status" value="1"/>
</dbReference>
<dbReference type="GO" id="GO:0032182">
    <property type="term" value="F:ubiquitin-like protein binding"/>
    <property type="evidence" value="ECO:0007669"/>
    <property type="project" value="TreeGrafter"/>
</dbReference>
<sequence>MTQKSLIDAFIEATNCRHTTASSYLERFKWNLGVAVDEFFNNYKGDSNRISHRASVSMDAINNWFDKYADPEEDDAITEDGILQFCEDIGIDPQAVDILVIAWKMESNYMCRFSRKEWCKGMQELECDTKEKLKSTILELRTYISTNQEFKQFYSFCFDFSKEPGQKSLGLAIAIPMWEVLLMDRFPQAASDWIQFLQESNPCKGVTRDTWDLLLDFFIKVNNSYETYDENEAWPVLIDEFVAYIRSREV</sequence>
<dbReference type="Gene3D" id="1.10.238.200">
    <property type="entry name" value="Cullin, PONY binding domain"/>
    <property type="match status" value="1"/>
</dbReference>
<gene>
    <name evidence="4" type="primary">AlNc14C22G2265</name>
    <name evidence="4" type="ORF">ALNC14_026340</name>
</gene>
<organism evidence="4">
    <name type="scientific">Albugo laibachii Nc14</name>
    <dbReference type="NCBI Taxonomy" id="890382"/>
    <lineage>
        <taxon>Eukaryota</taxon>
        <taxon>Sar</taxon>
        <taxon>Stramenopiles</taxon>
        <taxon>Oomycota</taxon>
        <taxon>Peronosporomycetes</taxon>
        <taxon>Albuginales</taxon>
        <taxon>Albuginaceae</taxon>
        <taxon>Albugo</taxon>
    </lineage>
</organism>
<dbReference type="GO" id="GO:0045116">
    <property type="term" value="P:protein neddylation"/>
    <property type="evidence" value="ECO:0007669"/>
    <property type="project" value="TreeGrafter"/>
</dbReference>
<evidence type="ECO:0000313" key="4">
    <source>
        <dbReference type="EMBL" id="CCA16491.1"/>
    </source>
</evidence>
<dbReference type="FunFam" id="1.10.238.200:FF:000003">
    <property type="entry name" value="DCN1-like protein 3"/>
    <property type="match status" value="1"/>
</dbReference>
<evidence type="ECO:0000259" key="3">
    <source>
        <dbReference type="PROSITE" id="PS51229"/>
    </source>
</evidence>
<dbReference type="PROSITE" id="PS51229">
    <property type="entry name" value="DCUN1"/>
    <property type="match status" value="1"/>
</dbReference>
<dbReference type="InterPro" id="IPR009060">
    <property type="entry name" value="UBA-like_sf"/>
</dbReference>
<dbReference type="InterPro" id="IPR005176">
    <property type="entry name" value="PONY_dom"/>
</dbReference>
<dbReference type="CDD" id="cd14273">
    <property type="entry name" value="UBA_TAP-C_like"/>
    <property type="match status" value="1"/>
</dbReference>
<evidence type="ECO:0000256" key="1">
    <source>
        <dbReference type="ARBA" id="ARBA00022786"/>
    </source>
</evidence>
<reference evidence="4" key="2">
    <citation type="submission" date="2011-02" db="EMBL/GenBank/DDBJ databases">
        <authorList>
            <person name="MacLean D."/>
        </authorList>
    </citation>
    <scope>NUCLEOTIDE SEQUENCE</scope>
</reference>
<dbReference type="SUPFAM" id="SSF46934">
    <property type="entry name" value="UBA-like"/>
    <property type="match status" value="1"/>
</dbReference>
<dbReference type="GO" id="GO:0005886">
    <property type="term" value="C:plasma membrane"/>
    <property type="evidence" value="ECO:0007669"/>
    <property type="project" value="UniProtKB-ARBA"/>
</dbReference>
<dbReference type="EMBL" id="FR824067">
    <property type="protein sequence ID" value="CCA16491.1"/>
    <property type="molecule type" value="Genomic_DNA"/>
</dbReference>
<dbReference type="AlphaFoldDB" id="F0W5V0"/>
<dbReference type="InterPro" id="IPR014764">
    <property type="entry name" value="DCN-prot"/>
</dbReference>
<dbReference type="FunFam" id="1.10.238.10:FF:000030">
    <property type="entry name" value="DCN1-like protein"/>
    <property type="match status" value="1"/>
</dbReference>
<dbReference type="Gene3D" id="1.10.238.10">
    <property type="entry name" value="EF-hand"/>
    <property type="match status" value="1"/>
</dbReference>
<comment type="function">
    <text evidence="2">Neddylation of cullins play an essential role in the regulation of SCF-type complexes activity.</text>
</comment>
<dbReference type="Gene3D" id="1.10.8.10">
    <property type="entry name" value="DNA helicase RuvA subunit, C-terminal domain"/>
    <property type="match status" value="1"/>
</dbReference>
<reference evidence="4" key="1">
    <citation type="journal article" date="2011" name="PLoS Biol.">
        <title>Gene gain and loss during evolution of obligate parasitism in the white rust pathogen of Arabidopsis thaliana.</title>
        <authorList>
            <person name="Kemen E."/>
            <person name="Gardiner A."/>
            <person name="Schultz-Larsen T."/>
            <person name="Kemen A.C."/>
            <person name="Balmuth A.L."/>
            <person name="Robert-Seilaniantz A."/>
            <person name="Bailey K."/>
            <person name="Holub E."/>
            <person name="Studholme D.J."/>
            <person name="Maclean D."/>
            <person name="Jones J.D."/>
        </authorList>
    </citation>
    <scope>NUCLEOTIDE SEQUENCE</scope>
</reference>
<dbReference type="PANTHER" id="PTHR12281:SF31">
    <property type="entry name" value="DCN1-LIKE PROTEIN 3"/>
    <property type="match status" value="1"/>
</dbReference>